<sequence length="82" mass="8793">MKANMNRIDIERLDLDLRGIDPALAEAAVRLLGPALEARLGGAAGRMPEGRTPQALAHHLAERVAGQLPSTETSHHAARRPD</sequence>
<dbReference type="Proteomes" id="UP001285263">
    <property type="component" value="Unassembled WGS sequence"/>
</dbReference>
<reference evidence="1 2" key="1">
    <citation type="submission" date="2023-11" db="EMBL/GenBank/DDBJ databases">
        <title>Paucibacter sp. nov., isolated from fresh soil in Korea.</title>
        <authorList>
            <person name="Le N.T.T."/>
        </authorList>
    </citation>
    <scope>NUCLEOTIDE SEQUENCE [LARGE SCALE GENOMIC DNA]</scope>
    <source>
        <strain evidence="1 2">R3-3</strain>
    </source>
</reference>
<name>A0ABU5DHT1_9BURK</name>
<dbReference type="EMBL" id="JAXCLA010000004">
    <property type="protein sequence ID" value="MDY0745275.1"/>
    <property type="molecule type" value="Genomic_DNA"/>
</dbReference>
<protein>
    <submittedName>
        <fullName evidence="1">Uncharacterized protein</fullName>
    </submittedName>
</protein>
<gene>
    <name evidence="1" type="ORF">SNE35_12205</name>
</gene>
<accession>A0ABU5DHT1</accession>
<keyword evidence="2" id="KW-1185">Reference proteome</keyword>
<organism evidence="1 2">
    <name type="scientific">Roseateles agri</name>
    <dbReference type="NCBI Taxonomy" id="3098619"/>
    <lineage>
        <taxon>Bacteria</taxon>
        <taxon>Pseudomonadati</taxon>
        <taxon>Pseudomonadota</taxon>
        <taxon>Betaproteobacteria</taxon>
        <taxon>Burkholderiales</taxon>
        <taxon>Sphaerotilaceae</taxon>
        <taxon>Roseateles</taxon>
    </lineage>
</organism>
<evidence type="ECO:0000313" key="2">
    <source>
        <dbReference type="Proteomes" id="UP001285263"/>
    </source>
</evidence>
<comment type="caution">
    <text evidence="1">The sequence shown here is derived from an EMBL/GenBank/DDBJ whole genome shotgun (WGS) entry which is preliminary data.</text>
</comment>
<proteinExistence type="predicted"/>
<evidence type="ECO:0000313" key="1">
    <source>
        <dbReference type="EMBL" id="MDY0745275.1"/>
    </source>
</evidence>